<evidence type="ECO:0008006" key="7">
    <source>
        <dbReference type="Google" id="ProtNLM"/>
    </source>
</evidence>
<organism evidence="3 5">
    <name type="scientific">Sphingosinicella microcystinivorans</name>
    <dbReference type="NCBI Taxonomy" id="335406"/>
    <lineage>
        <taxon>Bacteria</taxon>
        <taxon>Pseudomonadati</taxon>
        <taxon>Pseudomonadota</taxon>
        <taxon>Alphaproteobacteria</taxon>
        <taxon>Sphingomonadales</taxon>
        <taxon>Sphingosinicellaceae</taxon>
        <taxon>Sphingosinicella</taxon>
    </lineage>
</organism>
<keyword evidence="6" id="KW-1185">Reference proteome</keyword>
<evidence type="ECO:0000256" key="1">
    <source>
        <dbReference type="SAM" id="MobiDB-lite"/>
    </source>
</evidence>
<evidence type="ECO:0000313" key="3">
    <source>
        <dbReference type="EMBL" id="BBE35385.1"/>
    </source>
</evidence>
<name>A0AAD1D8B6_SPHMI</name>
<sequence>MFRMGRAGLAVFSMMILAATAHAQDANADLAPVPGSEAAYGTISAEVPPSTAPVAQTPTAPPPPPPSEPSAQSGVPAAPAADAAPGAVGDGDLQPVFSQSEVLTAAENVFGRGAEGLARMIETVFKDLGQPNAYIAGREGGGAIGVGVRYGEGKLYHKVEGEMPIYWRGPSIGFDVGADGSKTFILIYKLYDTEELFRAYPAAEGKAYIIGGLSAQYVQRGDVVIVPIKLGVGWRLGVNAGYLRFSKKKSLLPF</sequence>
<dbReference type="Proteomes" id="UP000276029">
    <property type="component" value="Unassembled WGS sequence"/>
</dbReference>
<dbReference type="EMBL" id="AP018711">
    <property type="protein sequence ID" value="BBE35385.1"/>
    <property type="molecule type" value="Genomic_DNA"/>
</dbReference>
<evidence type="ECO:0000313" key="6">
    <source>
        <dbReference type="Proteomes" id="UP000276029"/>
    </source>
</evidence>
<evidence type="ECO:0000313" key="4">
    <source>
        <dbReference type="EMBL" id="RKS86511.1"/>
    </source>
</evidence>
<proteinExistence type="predicted"/>
<reference evidence="3 5" key="1">
    <citation type="submission" date="2018-06" db="EMBL/GenBank/DDBJ databases">
        <title>Complete Genome Sequence of the Microcystin-Degrading Bacterium Sphingosinicella microcystinivorans Strain B-9.</title>
        <authorList>
            <person name="Jin H."/>
            <person name="Nishizawa T."/>
            <person name="Guo Y."/>
            <person name="Nishizawa A."/>
            <person name="Park H."/>
            <person name="Kato H."/>
            <person name="Tsuji K."/>
            <person name="Harada K."/>
        </authorList>
    </citation>
    <scope>NUCLEOTIDE SEQUENCE [LARGE SCALE GENOMIC DNA]</scope>
    <source>
        <strain evidence="3 5">B9</strain>
    </source>
</reference>
<evidence type="ECO:0000313" key="5">
    <source>
        <dbReference type="Proteomes" id="UP000275727"/>
    </source>
</evidence>
<feature type="chain" id="PRO_5042295654" description="DUF1134 domain-containing protein" evidence="2">
    <location>
        <begin position="24"/>
        <end position="254"/>
    </location>
</feature>
<reference evidence="4 6" key="2">
    <citation type="submission" date="2018-10" db="EMBL/GenBank/DDBJ databases">
        <title>Genomic Encyclopedia of Type Strains, Phase IV (KMG-IV): sequencing the most valuable type-strain genomes for metagenomic binning, comparative biology and taxonomic classification.</title>
        <authorList>
            <person name="Goeker M."/>
        </authorList>
    </citation>
    <scope>NUCLEOTIDE SEQUENCE [LARGE SCALE GENOMIC DNA]</scope>
    <source>
        <strain evidence="4 6">DSM 19791</strain>
    </source>
</reference>
<feature type="compositionally biased region" description="Low complexity" evidence="1">
    <location>
        <begin position="69"/>
        <end position="91"/>
    </location>
</feature>
<dbReference type="Proteomes" id="UP000275727">
    <property type="component" value="Chromosome"/>
</dbReference>
<protein>
    <recommendedName>
        <fullName evidence="7">DUF1134 domain-containing protein</fullName>
    </recommendedName>
</protein>
<dbReference type="AlphaFoldDB" id="A0AAD1D8B6"/>
<dbReference type="InterPro" id="IPR008325">
    <property type="entry name" value="EipA-like"/>
</dbReference>
<gene>
    <name evidence="4" type="ORF">DFR51_3219</name>
    <name evidence="3" type="ORF">SmB9_30430</name>
</gene>
<feature type="region of interest" description="Disordered" evidence="1">
    <location>
        <begin position="48"/>
        <end position="91"/>
    </location>
</feature>
<keyword evidence="2" id="KW-0732">Signal</keyword>
<feature type="signal peptide" evidence="2">
    <location>
        <begin position="1"/>
        <end position="23"/>
    </location>
</feature>
<feature type="compositionally biased region" description="Low complexity" evidence="1">
    <location>
        <begin position="48"/>
        <end position="58"/>
    </location>
</feature>
<dbReference type="KEGG" id="smic:SmB9_30430"/>
<dbReference type="Pfam" id="PF06577">
    <property type="entry name" value="EipA"/>
    <property type="match status" value="1"/>
</dbReference>
<feature type="compositionally biased region" description="Pro residues" evidence="1">
    <location>
        <begin position="59"/>
        <end position="68"/>
    </location>
</feature>
<evidence type="ECO:0000256" key="2">
    <source>
        <dbReference type="SAM" id="SignalP"/>
    </source>
</evidence>
<accession>A0AAD1D8B6</accession>
<dbReference type="EMBL" id="RBWX01000010">
    <property type="protein sequence ID" value="RKS86511.1"/>
    <property type="molecule type" value="Genomic_DNA"/>
</dbReference>